<evidence type="ECO:0000256" key="1">
    <source>
        <dbReference type="SAM" id="Phobius"/>
    </source>
</evidence>
<keyword evidence="1" id="KW-0812">Transmembrane</keyword>
<keyword evidence="3" id="KW-1185">Reference proteome</keyword>
<proteinExistence type="predicted"/>
<name>A0ABV3TWK0_9GAMM</name>
<feature type="transmembrane region" description="Helical" evidence="1">
    <location>
        <begin position="6"/>
        <end position="27"/>
    </location>
</feature>
<protein>
    <submittedName>
        <fullName evidence="2">Uncharacterized protein</fullName>
    </submittedName>
</protein>
<comment type="caution">
    <text evidence="2">The sequence shown here is derived from an EMBL/GenBank/DDBJ whole genome shotgun (WGS) entry which is preliminary data.</text>
</comment>
<keyword evidence="1" id="KW-1133">Transmembrane helix</keyword>
<evidence type="ECO:0000313" key="2">
    <source>
        <dbReference type="EMBL" id="MEX1665353.1"/>
    </source>
</evidence>
<gene>
    <name evidence="2" type="ORF">AB4875_07615</name>
</gene>
<dbReference type="EMBL" id="JBFRYB010000001">
    <property type="protein sequence ID" value="MEX1665353.1"/>
    <property type="molecule type" value="Genomic_DNA"/>
</dbReference>
<dbReference type="Proteomes" id="UP001557484">
    <property type="component" value="Unassembled WGS sequence"/>
</dbReference>
<organism evidence="2 3">
    <name type="scientific">Zhongshania arctica</name>
    <dbReference type="NCBI Taxonomy" id="3238302"/>
    <lineage>
        <taxon>Bacteria</taxon>
        <taxon>Pseudomonadati</taxon>
        <taxon>Pseudomonadota</taxon>
        <taxon>Gammaproteobacteria</taxon>
        <taxon>Cellvibrionales</taxon>
        <taxon>Spongiibacteraceae</taxon>
        <taxon>Zhongshania</taxon>
    </lineage>
</organism>
<accession>A0ABV3TWK0</accession>
<feature type="transmembrane region" description="Helical" evidence="1">
    <location>
        <begin position="34"/>
        <end position="51"/>
    </location>
</feature>
<reference evidence="2 3" key="1">
    <citation type="journal article" date="2011" name="Int. J. Syst. Evol. Microbiol.">
        <title>Zhongshania antarctica gen. nov., sp. nov. and Zhongshania guokunii sp. nov., gammaproteobacteria respectively isolated from coastal attached (fast) ice and surface seawater of the Antarctic.</title>
        <authorList>
            <person name="Li H.J."/>
            <person name="Zhang X.Y."/>
            <person name="Chen C.X."/>
            <person name="Zhang Y.J."/>
            <person name="Gao Z.M."/>
            <person name="Yu Y."/>
            <person name="Chen X.L."/>
            <person name="Chen B."/>
            <person name="Zhang Y.Z."/>
        </authorList>
    </citation>
    <scope>NUCLEOTIDE SEQUENCE [LARGE SCALE GENOMIC DNA]</scope>
    <source>
        <strain evidence="2 3">R06B22</strain>
    </source>
</reference>
<keyword evidence="1" id="KW-0472">Membrane</keyword>
<dbReference type="RefSeq" id="WP_368375457.1">
    <property type="nucleotide sequence ID" value="NZ_JBFRYB010000001.1"/>
</dbReference>
<sequence length="52" mass="4884">MANSKAISIGIPVAANVVLIGASGAAAQISMGPLPAIALIVALLLSATALSA</sequence>
<evidence type="ECO:0000313" key="3">
    <source>
        <dbReference type="Proteomes" id="UP001557484"/>
    </source>
</evidence>